<dbReference type="InterPro" id="IPR036866">
    <property type="entry name" value="RibonucZ/Hydroxyglut_hydro"/>
</dbReference>
<evidence type="ECO:0000256" key="1">
    <source>
        <dbReference type="ARBA" id="ARBA00034221"/>
    </source>
</evidence>
<proteinExistence type="predicted"/>
<organism evidence="5 6">
    <name type="scientific">Paenibacillus thailandensis</name>
    <dbReference type="NCBI Taxonomy" id="393250"/>
    <lineage>
        <taxon>Bacteria</taxon>
        <taxon>Bacillati</taxon>
        <taxon>Bacillota</taxon>
        <taxon>Bacilli</taxon>
        <taxon>Bacillales</taxon>
        <taxon>Paenibacillaceae</taxon>
        <taxon>Paenibacillus</taxon>
    </lineage>
</organism>
<comment type="catalytic activity">
    <reaction evidence="3">
        <text>3',5'-cyclic UMP + H2O = UMP + H(+)</text>
        <dbReference type="Rhea" id="RHEA:70575"/>
        <dbReference type="ChEBI" id="CHEBI:15377"/>
        <dbReference type="ChEBI" id="CHEBI:15378"/>
        <dbReference type="ChEBI" id="CHEBI:57865"/>
        <dbReference type="ChEBI" id="CHEBI:184387"/>
    </reaction>
    <physiologicalReaction direction="left-to-right" evidence="3">
        <dbReference type="Rhea" id="RHEA:70576"/>
    </physiologicalReaction>
</comment>
<dbReference type="PANTHER" id="PTHR42951:SF15">
    <property type="entry name" value="METALLO-BETA-LACTAMASE SUPERFAMILY PROTEIN"/>
    <property type="match status" value="1"/>
</dbReference>
<evidence type="ECO:0000256" key="2">
    <source>
        <dbReference type="ARBA" id="ARBA00034301"/>
    </source>
</evidence>
<evidence type="ECO:0000256" key="3">
    <source>
        <dbReference type="ARBA" id="ARBA00048505"/>
    </source>
</evidence>
<reference evidence="6" key="1">
    <citation type="journal article" date="2019" name="Int. J. Syst. Evol. Microbiol.">
        <title>The Global Catalogue of Microorganisms (GCM) 10K type strain sequencing project: providing services to taxonomists for standard genome sequencing and annotation.</title>
        <authorList>
            <consortium name="The Broad Institute Genomics Platform"/>
            <consortium name="The Broad Institute Genome Sequencing Center for Infectious Disease"/>
            <person name="Wu L."/>
            <person name="Ma J."/>
        </authorList>
    </citation>
    <scope>NUCLEOTIDE SEQUENCE [LARGE SCALE GENOMIC DNA]</scope>
    <source>
        <strain evidence="6">TISTR 1827</strain>
    </source>
</reference>
<dbReference type="SUPFAM" id="SSF56281">
    <property type="entry name" value="Metallo-hydrolase/oxidoreductase"/>
    <property type="match status" value="1"/>
</dbReference>
<evidence type="ECO:0000313" key="5">
    <source>
        <dbReference type="EMBL" id="MFD2662164.1"/>
    </source>
</evidence>
<dbReference type="PANTHER" id="PTHR42951">
    <property type="entry name" value="METALLO-BETA-LACTAMASE DOMAIN-CONTAINING"/>
    <property type="match status" value="1"/>
</dbReference>
<accession>A0ABW5R0F9</accession>
<gene>
    <name evidence="5" type="ORF">ACFSW5_18060</name>
</gene>
<dbReference type="Proteomes" id="UP001597493">
    <property type="component" value="Unassembled WGS sequence"/>
</dbReference>
<dbReference type="RefSeq" id="WP_379276017.1">
    <property type="nucleotide sequence ID" value="NZ_JBHUGT010000023.1"/>
</dbReference>
<dbReference type="InterPro" id="IPR050855">
    <property type="entry name" value="NDM-1-like"/>
</dbReference>
<dbReference type="EMBL" id="JBHUMY010000023">
    <property type="protein sequence ID" value="MFD2662164.1"/>
    <property type="molecule type" value="Genomic_DNA"/>
</dbReference>
<sequence length="249" mass="26590">MLLDNGLAVLSISAPVMGRVETVHPVLLRDEGTAVLIDAGYPGQLDQLKSEIERCGVPLARIRHVLITHQDIDHIGGLPALIAACQDAGPIEIAAHALEKPYIEGERRLLRFTDEAIASVDRMPSSVPESFKQGLKAIMLNPPSAPVARTVAGGDKLPWCGGIAVVDTPGHTPGHISLYHEPSRTLIAGDALTVRDGELCGPDPETTLDRKLAAESLRQLSAYPIDAVVCYHGGLYKGDANRRIAELAK</sequence>
<dbReference type="SMART" id="SM00849">
    <property type="entry name" value="Lactamase_B"/>
    <property type="match status" value="1"/>
</dbReference>
<evidence type="ECO:0000259" key="4">
    <source>
        <dbReference type="SMART" id="SM00849"/>
    </source>
</evidence>
<dbReference type="InterPro" id="IPR001279">
    <property type="entry name" value="Metallo-B-lactamas"/>
</dbReference>
<dbReference type="CDD" id="cd07721">
    <property type="entry name" value="yflN-like_MBL-fold"/>
    <property type="match status" value="1"/>
</dbReference>
<name>A0ABW5R0F9_9BACL</name>
<evidence type="ECO:0000313" key="6">
    <source>
        <dbReference type="Proteomes" id="UP001597493"/>
    </source>
</evidence>
<dbReference type="Pfam" id="PF00753">
    <property type="entry name" value="Lactamase_B"/>
    <property type="match status" value="1"/>
</dbReference>
<feature type="domain" description="Metallo-beta-lactamase" evidence="4">
    <location>
        <begin position="22"/>
        <end position="232"/>
    </location>
</feature>
<dbReference type="Gene3D" id="3.60.15.10">
    <property type="entry name" value="Ribonuclease Z/Hydroxyacylglutathione hydrolase-like"/>
    <property type="match status" value="1"/>
</dbReference>
<comment type="caution">
    <text evidence="5">The sequence shown here is derived from an EMBL/GenBank/DDBJ whole genome shotgun (WGS) entry which is preliminary data.</text>
</comment>
<protein>
    <submittedName>
        <fullName evidence="5">MBL fold metallo-hydrolase</fullName>
    </submittedName>
</protein>
<comment type="catalytic activity">
    <reaction evidence="1">
        <text>3',5'-cyclic CMP + H2O = CMP + H(+)</text>
        <dbReference type="Rhea" id="RHEA:72675"/>
        <dbReference type="ChEBI" id="CHEBI:15377"/>
        <dbReference type="ChEBI" id="CHEBI:15378"/>
        <dbReference type="ChEBI" id="CHEBI:58003"/>
        <dbReference type="ChEBI" id="CHEBI:60377"/>
    </reaction>
    <physiologicalReaction direction="left-to-right" evidence="1">
        <dbReference type="Rhea" id="RHEA:72676"/>
    </physiologicalReaction>
</comment>
<keyword evidence="6" id="KW-1185">Reference proteome</keyword>
<comment type="function">
    <text evidence="2">Counteracts the endogenous Pycsar antiviral defense system. Phosphodiesterase that enables metal-dependent hydrolysis of host cyclic nucleotide Pycsar defense signals such as cCMP and cUMP.</text>
</comment>